<accession>A0A4V2FRG9</accession>
<dbReference type="AlphaFoldDB" id="A0A4V2FRG9"/>
<keyword evidence="4" id="KW-0597">Phosphoprotein</keyword>
<keyword evidence="11" id="KW-0902">Two-component regulatory system</keyword>
<dbReference type="PROSITE" id="PS50885">
    <property type="entry name" value="HAMP"/>
    <property type="match status" value="1"/>
</dbReference>
<dbReference type="InterPro" id="IPR005467">
    <property type="entry name" value="His_kinase_dom"/>
</dbReference>
<evidence type="ECO:0000256" key="11">
    <source>
        <dbReference type="ARBA" id="ARBA00023012"/>
    </source>
</evidence>
<organism evidence="14 15">
    <name type="scientific">Pseudonocardia sediminis</name>
    <dbReference type="NCBI Taxonomy" id="1397368"/>
    <lineage>
        <taxon>Bacteria</taxon>
        <taxon>Bacillati</taxon>
        <taxon>Actinomycetota</taxon>
        <taxon>Actinomycetes</taxon>
        <taxon>Pseudonocardiales</taxon>
        <taxon>Pseudonocardiaceae</taxon>
        <taxon>Pseudonocardia</taxon>
    </lineage>
</organism>
<keyword evidence="9" id="KW-0067">ATP-binding</keyword>
<keyword evidence="8 14" id="KW-0418">Kinase</keyword>
<proteinExistence type="predicted"/>
<evidence type="ECO:0000256" key="6">
    <source>
        <dbReference type="ARBA" id="ARBA00022692"/>
    </source>
</evidence>
<feature type="domain" description="HAMP" evidence="13">
    <location>
        <begin position="167"/>
        <end position="219"/>
    </location>
</feature>
<keyword evidence="10" id="KW-1133">Transmembrane helix</keyword>
<dbReference type="SUPFAM" id="SSF55874">
    <property type="entry name" value="ATPase domain of HSP90 chaperone/DNA topoisomerase II/histidine kinase"/>
    <property type="match status" value="1"/>
</dbReference>
<feature type="domain" description="Histidine kinase" evidence="12">
    <location>
        <begin position="227"/>
        <end position="424"/>
    </location>
</feature>
<name>A0A4V2FRG9_PSEST</name>
<evidence type="ECO:0000256" key="9">
    <source>
        <dbReference type="ARBA" id="ARBA00022840"/>
    </source>
</evidence>
<dbReference type="InterPro" id="IPR036097">
    <property type="entry name" value="HisK_dim/P_sf"/>
</dbReference>
<dbReference type="Gene3D" id="1.10.287.130">
    <property type="match status" value="1"/>
</dbReference>
<dbReference type="Proteomes" id="UP000291591">
    <property type="component" value="Unassembled WGS sequence"/>
</dbReference>
<keyword evidence="7" id="KW-0547">Nucleotide-binding</keyword>
<dbReference type="PANTHER" id="PTHR44936:SF9">
    <property type="entry name" value="SENSOR PROTEIN CREC"/>
    <property type="match status" value="1"/>
</dbReference>
<dbReference type="Gene3D" id="3.30.565.10">
    <property type="entry name" value="Histidine kinase-like ATPase, C-terminal domain"/>
    <property type="match status" value="1"/>
</dbReference>
<evidence type="ECO:0000256" key="1">
    <source>
        <dbReference type="ARBA" id="ARBA00000085"/>
    </source>
</evidence>
<dbReference type="PANTHER" id="PTHR44936">
    <property type="entry name" value="SENSOR PROTEIN CREC"/>
    <property type="match status" value="1"/>
</dbReference>
<dbReference type="InterPro" id="IPR003660">
    <property type="entry name" value="HAMP_dom"/>
</dbReference>
<evidence type="ECO:0000256" key="5">
    <source>
        <dbReference type="ARBA" id="ARBA00022679"/>
    </source>
</evidence>
<keyword evidence="5" id="KW-0808">Transferase</keyword>
<comment type="subcellular location">
    <subcellularLocation>
        <location evidence="2">Cell membrane</location>
    </subcellularLocation>
</comment>
<dbReference type="Pfam" id="PF02518">
    <property type="entry name" value="HATPase_c"/>
    <property type="match status" value="1"/>
</dbReference>
<evidence type="ECO:0000256" key="7">
    <source>
        <dbReference type="ARBA" id="ARBA00022741"/>
    </source>
</evidence>
<evidence type="ECO:0000259" key="12">
    <source>
        <dbReference type="PROSITE" id="PS50109"/>
    </source>
</evidence>
<dbReference type="InterPro" id="IPR003594">
    <property type="entry name" value="HATPase_dom"/>
</dbReference>
<dbReference type="SMART" id="SM00304">
    <property type="entry name" value="HAMP"/>
    <property type="match status" value="1"/>
</dbReference>
<evidence type="ECO:0000256" key="3">
    <source>
        <dbReference type="ARBA" id="ARBA00012438"/>
    </source>
</evidence>
<dbReference type="RefSeq" id="WP_130292590.1">
    <property type="nucleotide sequence ID" value="NZ_SHKL01000001.1"/>
</dbReference>
<reference evidence="14 15" key="1">
    <citation type="submission" date="2019-02" db="EMBL/GenBank/DDBJ databases">
        <title>Sequencing the genomes of 1000 actinobacteria strains.</title>
        <authorList>
            <person name="Klenk H.-P."/>
        </authorList>
    </citation>
    <scope>NUCLEOTIDE SEQUENCE [LARGE SCALE GENOMIC DNA]</scope>
    <source>
        <strain evidence="14 15">DSM 45779</strain>
    </source>
</reference>
<evidence type="ECO:0000313" key="15">
    <source>
        <dbReference type="Proteomes" id="UP000291591"/>
    </source>
</evidence>
<gene>
    <name evidence="14" type="ORF">EV383_5554</name>
</gene>
<dbReference type="GO" id="GO:0000155">
    <property type="term" value="F:phosphorelay sensor kinase activity"/>
    <property type="evidence" value="ECO:0007669"/>
    <property type="project" value="InterPro"/>
</dbReference>
<comment type="catalytic activity">
    <reaction evidence="1">
        <text>ATP + protein L-histidine = ADP + protein N-phospho-L-histidine.</text>
        <dbReference type="EC" id="2.7.13.3"/>
    </reaction>
</comment>
<dbReference type="InterPro" id="IPR036890">
    <property type="entry name" value="HATPase_C_sf"/>
</dbReference>
<comment type="caution">
    <text evidence="14">The sequence shown here is derived from an EMBL/GenBank/DDBJ whole genome shotgun (WGS) entry which is preliminary data.</text>
</comment>
<dbReference type="SUPFAM" id="SSF47384">
    <property type="entry name" value="Homodimeric domain of signal transducing histidine kinase"/>
    <property type="match status" value="1"/>
</dbReference>
<dbReference type="SMART" id="SM00387">
    <property type="entry name" value="HATPase_c"/>
    <property type="match status" value="1"/>
</dbReference>
<sequence>MRRRILTLVGAMMLLVLVAFAVPLALLVRTVAIDRAVGTATAEAQSLTPLVATADRAALNLSVAQVDATTVADVTLYLPDGGVLGTPAPRTPLVELGARGTSASTDVAGGREIVFAVRDSAGAGGAIRILVPDAELTRGVGRSWLLLAGLSLLLLAGGLLLADRLARSLVDATTDLAEVSDRLARGELAARADAAAPAELGIVAGALNGLAGRISELLREERENVADLAHRVRTPLTALRLDAESLRDPADAARISEGVDGVQRAVTGAIEHARRRGTDAATCDAAAVVSDRVAFWAVLAEDTEREVRVDVADGPLPVAIGKGDLEACVDALLGNVFAHTPDGTAFAVSLVARREGGARLVVADSGPGLPAGAAAAERGVSGGGSTGLGLDIARRTADQASGALTLDRPPEGGLRVVLDLGAPQRPES</sequence>
<evidence type="ECO:0000256" key="8">
    <source>
        <dbReference type="ARBA" id="ARBA00022777"/>
    </source>
</evidence>
<dbReference type="InterPro" id="IPR050980">
    <property type="entry name" value="2C_sensor_his_kinase"/>
</dbReference>
<evidence type="ECO:0000256" key="2">
    <source>
        <dbReference type="ARBA" id="ARBA00004236"/>
    </source>
</evidence>
<dbReference type="OrthoDB" id="3206505at2"/>
<evidence type="ECO:0000256" key="10">
    <source>
        <dbReference type="ARBA" id="ARBA00022989"/>
    </source>
</evidence>
<dbReference type="EC" id="2.7.13.3" evidence="3"/>
<dbReference type="GO" id="GO:0005886">
    <property type="term" value="C:plasma membrane"/>
    <property type="evidence" value="ECO:0007669"/>
    <property type="project" value="UniProtKB-SubCell"/>
</dbReference>
<evidence type="ECO:0000256" key="4">
    <source>
        <dbReference type="ARBA" id="ARBA00022553"/>
    </source>
</evidence>
<keyword evidence="6" id="KW-0812">Transmembrane</keyword>
<dbReference type="GO" id="GO:0005524">
    <property type="term" value="F:ATP binding"/>
    <property type="evidence" value="ECO:0007669"/>
    <property type="project" value="UniProtKB-KW"/>
</dbReference>
<protein>
    <recommendedName>
        <fullName evidence="3">histidine kinase</fullName>
        <ecNumber evidence="3">2.7.13.3</ecNumber>
    </recommendedName>
</protein>
<dbReference type="PROSITE" id="PS50109">
    <property type="entry name" value="HIS_KIN"/>
    <property type="match status" value="1"/>
</dbReference>
<keyword evidence="10" id="KW-0472">Membrane</keyword>
<evidence type="ECO:0000313" key="14">
    <source>
        <dbReference type="EMBL" id="RZT88610.1"/>
    </source>
</evidence>
<dbReference type="Pfam" id="PF00672">
    <property type="entry name" value="HAMP"/>
    <property type="match status" value="1"/>
</dbReference>
<evidence type="ECO:0000259" key="13">
    <source>
        <dbReference type="PROSITE" id="PS50885"/>
    </source>
</evidence>
<keyword evidence="15" id="KW-1185">Reference proteome</keyword>
<dbReference type="EMBL" id="SHKL01000001">
    <property type="protein sequence ID" value="RZT88610.1"/>
    <property type="molecule type" value="Genomic_DNA"/>
</dbReference>